<keyword evidence="2 7" id="KW-0378">Hydrolase</keyword>
<keyword evidence="5 7" id="KW-0326">Glycosidase</keyword>
<evidence type="ECO:0000259" key="10">
    <source>
        <dbReference type="Pfam" id="PF03442"/>
    </source>
</evidence>
<dbReference type="OrthoDB" id="9800955at2"/>
<evidence type="ECO:0000259" key="9">
    <source>
        <dbReference type="Pfam" id="PF00150"/>
    </source>
</evidence>
<feature type="chain" id="PRO_5016917602" evidence="8">
    <location>
        <begin position="30"/>
        <end position="575"/>
    </location>
</feature>
<dbReference type="PANTHER" id="PTHR31297">
    <property type="entry name" value="GLUCAN ENDO-1,6-BETA-GLUCOSIDASE B"/>
    <property type="match status" value="1"/>
</dbReference>
<dbReference type="InterPro" id="IPR050386">
    <property type="entry name" value="Glycosyl_hydrolase_5"/>
</dbReference>
<evidence type="ECO:0000256" key="2">
    <source>
        <dbReference type="ARBA" id="ARBA00022801"/>
    </source>
</evidence>
<feature type="domain" description="Glycoside hydrolase family 5" evidence="9">
    <location>
        <begin position="69"/>
        <end position="350"/>
    </location>
</feature>
<dbReference type="InterPro" id="IPR001547">
    <property type="entry name" value="Glyco_hydro_5"/>
</dbReference>
<dbReference type="SUPFAM" id="SSF51445">
    <property type="entry name" value="(Trans)glycosidases"/>
    <property type="match status" value="1"/>
</dbReference>
<feature type="signal peptide" evidence="8">
    <location>
        <begin position="1"/>
        <end position="29"/>
    </location>
</feature>
<dbReference type="RefSeq" id="WP_114496426.1">
    <property type="nucleotide sequence ID" value="NZ_QPJW01000003.1"/>
</dbReference>
<evidence type="ECO:0000256" key="3">
    <source>
        <dbReference type="ARBA" id="ARBA00023001"/>
    </source>
</evidence>
<keyword evidence="3" id="KW-0136">Cellulose degradation</keyword>
<dbReference type="GO" id="GO:0005576">
    <property type="term" value="C:extracellular region"/>
    <property type="evidence" value="ECO:0007669"/>
    <property type="project" value="TreeGrafter"/>
</dbReference>
<dbReference type="Pfam" id="PF00150">
    <property type="entry name" value="Cellulase"/>
    <property type="match status" value="1"/>
</dbReference>
<feature type="domain" description="Endoglucanase B carbohydrate binding" evidence="11">
    <location>
        <begin position="469"/>
        <end position="571"/>
    </location>
</feature>
<protein>
    <submittedName>
        <fullName evidence="12">Aryl-phospho-beta-D-glucosidase BglC (GH1 family)</fullName>
    </submittedName>
</protein>
<proteinExistence type="inferred from homology"/>
<evidence type="ECO:0000259" key="11">
    <source>
        <dbReference type="Pfam" id="PF18448"/>
    </source>
</evidence>
<comment type="caution">
    <text evidence="12">The sequence shown here is derived from an EMBL/GenBank/DDBJ whole genome shotgun (WGS) entry which is preliminary data.</text>
</comment>
<keyword evidence="6" id="KW-0624">Polysaccharide degradation</keyword>
<gene>
    <name evidence="12" type="ORF">DFP94_10354</name>
</gene>
<dbReference type="Gene3D" id="2.60.40.10">
    <property type="entry name" value="Immunoglobulins"/>
    <property type="match status" value="2"/>
</dbReference>
<dbReference type="Gene3D" id="3.20.20.80">
    <property type="entry name" value="Glycosidases"/>
    <property type="match status" value="1"/>
</dbReference>
<evidence type="ECO:0000256" key="8">
    <source>
        <dbReference type="SAM" id="SignalP"/>
    </source>
</evidence>
<dbReference type="InterPro" id="IPR014756">
    <property type="entry name" value="Ig_E-set"/>
</dbReference>
<dbReference type="InterPro" id="IPR017853">
    <property type="entry name" value="GH"/>
</dbReference>
<keyword evidence="13" id="KW-1185">Reference proteome</keyword>
<evidence type="ECO:0000256" key="4">
    <source>
        <dbReference type="ARBA" id="ARBA00023277"/>
    </source>
</evidence>
<dbReference type="PIRSF" id="PIRSF001043">
    <property type="entry name" value="Endoglucanase_B"/>
    <property type="match status" value="1"/>
</dbReference>
<dbReference type="InterPro" id="IPR016282">
    <property type="entry name" value="Glyco_hydro_5_endoGlcnase_B"/>
</dbReference>
<comment type="similarity">
    <text evidence="7">Belongs to the glycosyl hydrolase 5 (cellulase A) family.</text>
</comment>
<dbReference type="InterPro" id="IPR005102">
    <property type="entry name" value="Carbo-bd_X2"/>
</dbReference>
<dbReference type="InterPro" id="IPR013783">
    <property type="entry name" value="Ig-like_fold"/>
</dbReference>
<evidence type="ECO:0000256" key="5">
    <source>
        <dbReference type="ARBA" id="ARBA00023295"/>
    </source>
</evidence>
<dbReference type="PANTHER" id="PTHR31297:SF17">
    <property type="entry name" value="ENDOGLUCANASE"/>
    <property type="match status" value="1"/>
</dbReference>
<reference evidence="12 13" key="1">
    <citation type="submission" date="2018-07" db="EMBL/GenBank/DDBJ databases">
        <title>Genomic Encyclopedia of Type Strains, Phase III (KMG-III): the genomes of soil and plant-associated and newly described type strains.</title>
        <authorList>
            <person name="Whitman W."/>
        </authorList>
    </citation>
    <scope>NUCLEOTIDE SEQUENCE [LARGE SCALE GENOMIC DNA]</scope>
    <source>
        <strain evidence="12 13">CECT 8333</strain>
    </source>
</reference>
<keyword evidence="4" id="KW-0119">Carbohydrate metabolism</keyword>
<feature type="domain" description="Carbohydrate binding X2" evidence="10">
    <location>
        <begin position="379"/>
        <end position="464"/>
    </location>
</feature>
<dbReference type="AlphaFoldDB" id="A0A369BFL2"/>
<dbReference type="GO" id="GO:0030245">
    <property type="term" value="P:cellulose catabolic process"/>
    <property type="evidence" value="ECO:0007669"/>
    <property type="project" value="UniProtKB-KW"/>
</dbReference>
<dbReference type="Pfam" id="PF18448">
    <property type="entry name" value="CBM46"/>
    <property type="match status" value="1"/>
</dbReference>
<evidence type="ECO:0000256" key="1">
    <source>
        <dbReference type="ARBA" id="ARBA00022729"/>
    </source>
</evidence>
<evidence type="ECO:0000313" key="13">
    <source>
        <dbReference type="Proteomes" id="UP000253090"/>
    </source>
</evidence>
<keyword evidence="1 8" id="KW-0732">Signal</keyword>
<dbReference type="Proteomes" id="UP000253090">
    <property type="component" value="Unassembled WGS sequence"/>
</dbReference>
<name>A0A369BFL2_9BACL</name>
<accession>A0A369BFL2</accession>
<dbReference type="InterPro" id="IPR040946">
    <property type="entry name" value="CBM46"/>
</dbReference>
<evidence type="ECO:0000256" key="6">
    <source>
        <dbReference type="ARBA" id="ARBA00023326"/>
    </source>
</evidence>
<organism evidence="12 13">
    <name type="scientific">Fontibacillus phaseoli</name>
    <dbReference type="NCBI Taxonomy" id="1416533"/>
    <lineage>
        <taxon>Bacteria</taxon>
        <taxon>Bacillati</taxon>
        <taxon>Bacillota</taxon>
        <taxon>Bacilli</taxon>
        <taxon>Bacillales</taxon>
        <taxon>Paenibacillaceae</taxon>
        <taxon>Fontibacillus</taxon>
    </lineage>
</organism>
<dbReference type="Pfam" id="PF03442">
    <property type="entry name" value="CBM_X2"/>
    <property type="match status" value="1"/>
</dbReference>
<dbReference type="SUPFAM" id="SSF81296">
    <property type="entry name" value="E set domains"/>
    <property type="match status" value="1"/>
</dbReference>
<dbReference type="EMBL" id="QPJW01000003">
    <property type="protein sequence ID" value="RCX20333.1"/>
    <property type="molecule type" value="Genomic_DNA"/>
</dbReference>
<dbReference type="GO" id="GO:0009986">
    <property type="term" value="C:cell surface"/>
    <property type="evidence" value="ECO:0007669"/>
    <property type="project" value="TreeGrafter"/>
</dbReference>
<sequence length="575" mass="64590">MGKKRYRPVWSLAMAAVLLVSMFSTVASADPKQAASAKDTGKISMQSYVEAMQPGWNLGNTLDATGDDETSWGNPRVTKELIQQIADQGYKSIRIPVTWGQHMGEAPDYSIDPAYLDRVEEVVDWALECKLYVMINMHHDSWQWVSHMEKNHDEVLARYQSAWTQIADRFKDHSNKLIFEAINEPRFTDGGTTDRAKQYEMLSELITSFHKIVRNSGGLNAERPLVIPTRETSPAQEDLTELYNTILKLDDPNLIATVHFYGFWPFSVNIAGYYKLEKDTLNDLTTTFDNIYNTLVSKGIPVILGEYGLLGFDKNTGVIEQGETLKFFEILTNYLNEKKITHMLWDNGQHFGRTTFKWSDEQLFNIMKAGWTGRSSTAESDLVYLKQGDEIQDAKIELNLNGNQLTGLFAGSEKLAQGEDYELNGEELVLKAGRLAKLTTAGHLGQNAIVTAKFNQGPEWNFKITVYITPELGNASGSTEDFAIPTTFNGNQLATMEAVYSGGGNAGPQDWTSFKEFGYTFAPSFATDEIQLKPEFFKEVKDGDVILKFHFWSGEIVNYKISKKGTSVTGQVSRD</sequence>
<evidence type="ECO:0000313" key="12">
    <source>
        <dbReference type="EMBL" id="RCX20333.1"/>
    </source>
</evidence>
<evidence type="ECO:0000256" key="7">
    <source>
        <dbReference type="RuleBase" id="RU361153"/>
    </source>
</evidence>
<dbReference type="GO" id="GO:0008422">
    <property type="term" value="F:beta-glucosidase activity"/>
    <property type="evidence" value="ECO:0007669"/>
    <property type="project" value="TreeGrafter"/>
</dbReference>